<feature type="domain" description="Cytochrome c assembly protein" evidence="11">
    <location>
        <begin position="89"/>
        <end position="296"/>
    </location>
</feature>
<evidence type="ECO:0000256" key="2">
    <source>
        <dbReference type="ARBA" id="ARBA00009186"/>
    </source>
</evidence>
<dbReference type="EMBL" id="CP021425">
    <property type="protein sequence ID" value="ARU57255.1"/>
    <property type="molecule type" value="Genomic_DNA"/>
</dbReference>
<feature type="transmembrane region" description="Helical" evidence="10">
    <location>
        <begin position="491"/>
        <end position="512"/>
    </location>
</feature>
<feature type="transmembrane region" description="Helical" evidence="10">
    <location>
        <begin position="6"/>
        <end position="30"/>
    </location>
</feature>
<dbReference type="InterPro" id="IPR003568">
    <property type="entry name" value="Cyt_c_biogenesis_CcmF"/>
</dbReference>
<feature type="transmembrane region" description="Helical" evidence="10">
    <location>
        <begin position="121"/>
        <end position="142"/>
    </location>
</feature>
<evidence type="ECO:0000259" key="11">
    <source>
        <dbReference type="Pfam" id="PF01578"/>
    </source>
</evidence>
<evidence type="ECO:0000256" key="6">
    <source>
        <dbReference type="ARBA" id="ARBA00022748"/>
    </source>
</evidence>
<comment type="function">
    <text evidence="9">Required for the biogenesis of c-type cytochromes. Possible subunit of a heme lyase.</text>
</comment>
<evidence type="ECO:0000256" key="9">
    <source>
        <dbReference type="ARBA" id="ARBA00037230"/>
    </source>
</evidence>
<feature type="transmembrane region" description="Helical" evidence="10">
    <location>
        <begin position="616"/>
        <end position="636"/>
    </location>
</feature>
<evidence type="ECO:0000259" key="12">
    <source>
        <dbReference type="Pfam" id="PF16327"/>
    </source>
</evidence>
<evidence type="ECO:0000313" key="14">
    <source>
        <dbReference type="Proteomes" id="UP000196027"/>
    </source>
</evidence>
<evidence type="ECO:0000256" key="7">
    <source>
        <dbReference type="ARBA" id="ARBA00022989"/>
    </source>
</evidence>
<dbReference type="AlphaFoldDB" id="A0A1Y0ICR0"/>
<dbReference type="GO" id="GO:0020037">
    <property type="term" value="F:heme binding"/>
    <property type="evidence" value="ECO:0007669"/>
    <property type="project" value="InterPro"/>
</dbReference>
<keyword evidence="7 10" id="KW-1133">Transmembrane helix</keyword>
<feature type="domain" description="Cytochrome c-type biogenesis protein CcmF C-terminal" evidence="12">
    <location>
        <begin position="316"/>
        <end position="638"/>
    </location>
</feature>
<dbReference type="NCBIfam" id="TIGR00353">
    <property type="entry name" value="nrfE"/>
    <property type="match status" value="1"/>
</dbReference>
<dbReference type="InterPro" id="IPR003567">
    <property type="entry name" value="Cyt_c_biogenesis"/>
</dbReference>
<feature type="transmembrane region" description="Helical" evidence="10">
    <location>
        <begin position="353"/>
        <end position="375"/>
    </location>
</feature>
<evidence type="ECO:0000256" key="10">
    <source>
        <dbReference type="SAM" id="Phobius"/>
    </source>
</evidence>
<feature type="transmembrane region" description="Helical" evidence="10">
    <location>
        <begin position="96"/>
        <end position="114"/>
    </location>
</feature>
<dbReference type="InterPro" id="IPR032523">
    <property type="entry name" value="CcmF_C"/>
</dbReference>
<feature type="transmembrane region" description="Helical" evidence="10">
    <location>
        <begin position="42"/>
        <end position="62"/>
    </location>
</feature>
<dbReference type="PRINTS" id="PR01410">
    <property type="entry name" value="CCBIOGENESIS"/>
</dbReference>
<protein>
    <submittedName>
        <fullName evidence="13">Cytochrome c-type biogenesis protein CcmF</fullName>
    </submittedName>
</protein>
<comment type="similarity">
    <text evidence="2">Belongs to the CcmF/CycK/Ccl1/NrfE/CcsA family.</text>
</comment>
<feature type="transmembrane region" description="Helical" evidence="10">
    <location>
        <begin position="210"/>
        <end position="230"/>
    </location>
</feature>
<dbReference type="GO" id="GO:0017004">
    <property type="term" value="P:cytochrome complex assembly"/>
    <property type="evidence" value="ECO:0007669"/>
    <property type="project" value="UniProtKB-KW"/>
</dbReference>
<evidence type="ECO:0000256" key="3">
    <source>
        <dbReference type="ARBA" id="ARBA00022475"/>
    </source>
</evidence>
<name>A0A1Y0ICR0_9GAMM</name>
<feature type="transmembrane region" description="Helical" evidence="10">
    <location>
        <begin position="450"/>
        <end position="471"/>
    </location>
</feature>
<feature type="transmembrane region" description="Helical" evidence="10">
    <location>
        <begin position="395"/>
        <end position="414"/>
    </location>
</feature>
<keyword evidence="14" id="KW-1185">Reference proteome</keyword>
<dbReference type="PANTHER" id="PTHR43653">
    <property type="entry name" value="CYTOCHROME C ASSEMBLY PROTEIN-RELATED"/>
    <property type="match status" value="1"/>
</dbReference>
<dbReference type="NCBIfam" id="NF007691">
    <property type="entry name" value="PRK10369.1"/>
    <property type="match status" value="1"/>
</dbReference>
<feature type="transmembrane region" description="Helical" evidence="10">
    <location>
        <begin position="250"/>
        <end position="266"/>
    </location>
</feature>
<evidence type="ECO:0000313" key="13">
    <source>
        <dbReference type="EMBL" id="ARU57255.1"/>
    </source>
</evidence>
<feature type="transmembrane region" description="Helical" evidence="10">
    <location>
        <begin position="426"/>
        <end position="444"/>
    </location>
</feature>
<reference evidence="13 14" key="1">
    <citation type="submission" date="2017-05" db="EMBL/GenBank/DDBJ databases">
        <title>Genomic insights into alkan degradation activity of Oleiphilus messinensis.</title>
        <authorList>
            <person name="Kozyavkin S.A."/>
            <person name="Slesarev A.I."/>
            <person name="Golyshin P.N."/>
            <person name="Korzhenkov A."/>
            <person name="Golyshina O.N."/>
            <person name="Toshchakov S.V."/>
        </authorList>
    </citation>
    <scope>NUCLEOTIDE SEQUENCE [LARGE SCALE GENOMIC DNA]</scope>
    <source>
        <strain evidence="13 14">ME102</strain>
    </source>
</reference>
<dbReference type="RefSeq" id="WP_087462168.1">
    <property type="nucleotide sequence ID" value="NZ_CP021425.1"/>
</dbReference>
<accession>A0A1Y0ICR0</accession>
<dbReference type="Proteomes" id="UP000196027">
    <property type="component" value="Chromosome"/>
</dbReference>
<keyword evidence="8 10" id="KW-0472">Membrane</keyword>
<dbReference type="KEGG" id="ome:OLMES_3214"/>
<gene>
    <name evidence="13" type="ORF">OLMES_3214</name>
</gene>
<dbReference type="InterPro" id="IPR002541">
    <property type="entry name" value="Cyt_c_assembly"/>
</dbReference>
<feature type="transmembrane region" description="Helical" evidence="10">
    <location>
        <begin position="314"/>
        <end position="332"/>
    </location>
</feature>
<feature type="transmembrane region" description="Helical" evidence="10">
    <location>
        <begin position="275"/>
        <end position="294"/>
    </location>
</feature>
<dbReference type="Pfam" id="PF01578">
    <property type="entry name" value="Cytochrom_C_asm"/>
    <property type="match status" value="1"/>
</dbReference>
<evidence type="ECO:0000256" key="5">
    <source>
        <dbReference type="ARBA" id="ARBA00022692"/>
    </source>
</evidence>
<sequence length="668" mass="73828">MIPELGHFSLALALVIAIVLASVPLAGTILNRQSLMAYARPMATGQFVFVLISFLCLTYAFVVDDFTVQYVAGHSNSLLPVHYKVSAVWGGHEGSLLLWMLILAGWTWAVALFSRQLPIDMLARVLSVMGMIGVGFLLFILATSNPFNRYLPQSPTDGADLNPLLQDFGLIVHPPMLYMGYVGFSVAFAFAIAALLSGRLDSAWARWSRPWTTIAWAFLTLGIALGSWWAYYELGWGGWWFWDPVENASFMPWLVGTALMHSLAVTEKRGMFKSWTVLLAIVAFSLSLLGTFLVRSGVLTSVHAFATDPTRGAFVLMLLGITILGSLTLYAIRVPAVHSRAKHGLFSRETFLLLNNVLLIAATAAVLFGTLYPLWLDFIGGGKISVGAPYFNTLFVPLVMVLVLVMGVGQFSLWKDTAPEKLVKPVIAPFIVSGVVAMSVALFYGDQFELLVLFGIFIAGWLCSTMFVDVWYKSSHSNGRLYGFRRLSRSYLGMVTAHIGLAVTIVGATMVSNFNEERDLRMGPGDTAEIGHYHFVLDSIEPVQGPNYTAEQANFTIYKDETRIGTLEPQKRQYLATRSVMTEAGIDPGLFRDVYIAMGEPLQNGDWAIRVQVKPFVRWLWLGALLMAVGGTWAILDRRYRLKVKRKAQSDVKARGASRLVEPAAETR</sequence>
<evidence type="ECO:0000256" key="1">
    <source>
        <dbReference type="ARBA" id="ARBA00004429"/>
    </source>
</evidence>
<dbReference type="Pfam" id="PF16327">
    <property type="entry name" value="CcmF_C"/>
    <property type="match status" value="1"/>
</dbReference>
<evidence type="ECO:0000256" key="4">
    <source>
        <dbReference type="ARBA" id="ARBA00022519"/>
    </source>
</evidence>
<keyword evidence="3" id="KW-1003">Cell membrane</keyword>
<dbReference type="GO" id="GO:0015232">
    <property type="term" value="F:heme transmembrane transporter activity"/>
    <property type="evidence" value="ECO:0007669"/>
    <property type="project" value="InterPro"/>
</dbReference>
<feature type="transmembrane region" description="Helical" evidence="10">
    <location>
        <begin position="178"/>
        <end position="198"/>
    </location>
</feature>
<organism evidence="13 14">
    <name type="scientific">Oleiphilus messinensis</name>
    <dbReference type="NCBI Taxonomy" id="141451"/>
    <lineage>
        <taxon>Bacteria</taxon>
        <taxon>Pseudomonadati</taxon>
        <taxon>Pseudomonadota</taxon>
        <taxon>Gammaproteobacteria</taxon>
        <taxon>Oceanospirillales</taxon>
        <taxon>Oleiphilaceae</taxon>
        <taxon>Oleiphilus</taxon>
    </lineage>
</organism>
<keyword evidence="5 10" id="KW-0812">Transmembrane</keyword>
<dbReference type="PANTHER" id="PTHR43653:SF1">
    <property type="entry name" value="CYTOCHROME C-TYPE BIOGENESIS PROTEIN CCMF"/>
    <property type="match status" value="1"/>
</dbReference>
<dbReference type="GO" id="GO:0005886">
    <property type="term" value="C:plasma membrane"/>
    <property type="evidence" value="ECO:0007669"/>
    <property type="project" value="UniProtKB-SubCell"/>
</dbReference>
<comment type="subcellular location">
    <subcellularLocation>
        <location evidence="1">Cell inner membrane</location>
        <topology evidence="1">Multi-pass membrane protein</topology>
    </subcellularLocation>
</comment>
<keyword evidence="6" id="KW-0201">Cytochrome c-type biogenesis</keyword>
<dbReference type="PRINTS" id="PR01411">
    <property type="entry name" value="CCMFBIOGNSIS"/>
</dbReference>
<dbReference type="OrthoDB" id="9761451at2"/>
<keyword evidence="4" id="KW-0997">Cell inner membrane</keyword>
<evidence type="ECO:0000256" key="8">
    <source>
        <dbReference type="ARBA" id="ARBA00023136"/>
    </source>
</evidence>
<proteinExistence type="inferred from homology"/>